<feature type="domain" description="Chromo" evidence="4">
    <location>
        <begin position="143"/>
        <end position="200"/>
    </location>
</feature>
<protein>
    <submittedName>
        <fullName evidence="5">Oidioi.mRNA.OKI2018_I69.XSR.g15624.t1.cds</fullName>
    </submittedName>
</protein>
<feature type="compositionally biased region" description="Basic and acidic residues" evidence="3">
    <location>
        <begin position="30"/>
        <end position="46"/>
    </location>
</feature>
<sequence>MTEEKKRGRGRPKKTDIQASQSEGELESNNTERRGRGRPRKSDGPGKPRRSSTPVSRSSSRAPKRAPKRKSAPADHDAPKRVLRQREADKIVEIVDERKSRGNVQFKVVWGDENKSPSWEPEDKIPEELIEAFREEPDSDIEYEVEKILDTRKMKGSIEYLVRWAGFTSEHDTWEPEANMPKKKVKEFKKRQNNSDEEADSDDPDKEYMVEKIIMRKGVGKRRLYRVRWLGYSDKHNSWEPEENLAGAKRMLREFNKVQDEREAKQAEKEYEVEKIVDEKLMYKRPHFLVKWKNYHSGHNTWQDEKSLADCQDALEKWAITKEKRVVRKKENAERREKKKIEEKAKREESKLAKAAEKAAKKSKTTTA</sequence>
<keyword evidence="6" id="KW-1185">Reference proteome</keyword>
<dbReference type="EMBL" id="OU015569">
    <property type="protein sequence ID" value="CAG5098389.1"/>
    <property type="molecule type" value="Genomic_DNA"/>
</dbReference>
<dbReference type="InterPro" id="IPR051219">
    <property type="entry name" value="Heterochromatin_chromo-domain"/>
</dbReference>
<dbReference type="PROSITE" id="PS00598">
    <property type="entry name" value="CHROMO_1"/>
    <property type="match status" value="2"/>
</dbReference>
<evidence type="ECO:0000256" key="3">
    <source>
        <dbReference type="SAM" id="MobiDB-lite"/>
    </source>
</evidence>
<evidence type="ECO:0000313" key="6">
    <source>
        <dbReference type="Proteomes" id="UP001158576"/>
    </source>
</evidence>
<feature type="domain" description="Chromo" evidence="4">
    <location>
        <begin position="208"/>
        <end position="267"/>
    </location>
</feature>
<dbReference type="Proteomes" id="UP001158576">
    <property type="component" value="Chromosome XSR"/>
</dbReference>
<dbReference type="Pfam" id="PF00385">
    <property type="entry name" value="Chromo"/>
    <property type="match status" value="3"/>
</dbReference>
<dbReference type="PRINTS" id="PR00929">
    <property type="entry name" value="ATHOOK"/>
</dbReference>
<feature type="compositionally biased region" description="Basic residues" evidence="3">
    <location>
        <begin position="62"/>
        <end position="71"/>
    </location>
</feature>
<dbReference type="InterPro" id="IPR000637">
    <property type="entry name" value="HMGI/Y_DNA-bd_CS"/>
</dbReference>
<feature type="compositionally biased region" description="Basic and acidic residues" evidence="3">
    <location>
        <begin position="72"/>
        <end position="88"/>
    </location>
</feature>
<feature type="compositionally biased region" description="Basic residues" evidence="3">
    <location>
        <begin position="181"/>
        <end position="192"/>
    </location>
</feature>
<name>A0ABN7SIJ8_OIKDI</name>
<dbReference type="PRINTS" id="PR00504">
    <property type="entry name" value="CHROMODOMAIN"/>
</dbReference>
<dbReference type="SMART" id="SM00298">
    <property type="entry name" value="CHROMO"/>
    <property type="match status" value="4"/>
</dbReference>
<dbReference type="InterPro" id="IPR016197">
    <property type="entry name" value="Chromo-like_dom_sf"/>
</dbReference>
<dbReference type="Gene3D" id="2.40.50.40">
    <property type="match status" value="4"/>
</dbReference>
<feature type="compositionally biased region" description="Acidic residues" evidence="3">
    <location>
        <begin position="195"/>
        <end position="205"/>
    </location>
</feature>
<dbReference type="PROSITE" id="PS50013">
    <property type="entry name" value="CHROMO_2"/>
    <property type="match status" value="4"/>
</dbReference>
<evidence type="ECO:0000256" key="1">
    <source>
        <dbReference type="ARBA" id="ARBA00004123"/>
    </source>
</evidence>
<reference evidence="5 6" key="1">
    <citation type="submission" date="2021-04" db="EMBL/GenBank/DDBJ databases">
        <authorList>
            <person name="Bliznina A."/>
        </authorList>
    </citation>
    <scope>NUCLEOTIDE SEQUENCE [LARGE SCALE GENOMIC DNA]</scope>
</reference>
<feature type="region of interest" description="Disordered" evidence="3">
    <location>
        <begin position="1"/>
        <end position="88"/>
    </location>
</feature>
<keyword evidence="2" id="KW-0539">Nucleus</keyword>
<feature type="domain" description="Chromo" evidence="4">
    <location>
        <begin position="271"/>
        <end position="318"/>
    </location>
</feature>
<dbReference type="InterPro" id="IPR023779">
    <property type="entry name" value="Chromodomain_CS"/>
</dbReference>
<comment type="subcellular location">
    <subcellularLocation>
        <location evidence="1">Nucleus</location>
    </subcellularLocation>
</comment>
<dbReference type="InterPro" id="IPR017984">
    <property type="entry name" value="Chromo_dom_subgr"/>
</dbReference>
<feature type="domain" description="Chromo" evidence="4">
    <location>
        <begin position="86"/>
        <end position="125"/>
    </location>
</feature>
<proteinExistence type="predicted"/>
<evidence type="ECO:0000259" key="4">
    <source>
        <dbReference type="PROSITE" id="PS50013"/>
    </source>
</evidence>
<dbReference type="SUPFAM" id="SSF54160">
    <property type="entry name" value="Chromo domain-like"/>
    <property type="match status" value="4"/>
</dbReference>
<feature type="region of interest" description="Disordered" evidence="3">
    <location>
        <begin position="172"/>
        <end position="206"/>
    </location>
</feature>
<dbReference type="PROSITE" id="PS00354">
    <property type="entry name" value="HMGI_Y"/>
    <property type="match status" value="1"/>
</dbReference>
<dbReference type="InterPro" id="IPR023780">
    <property type="entry name" value="Chromo_domain"/>
</dbReference>
<organism evidence="5 6">
    <name type="scientific">Oikopleura dioica</name>
    <name type="common">Tunicate</name>
    <dbReference type="NCBI Taxonomy" id="34765"/>
    <lineage>
        <taxon>Eukaryota</taxon>
        <taxon>Metazoa</taxon>
        <taxon>Chordata</taxon>
        <taxon>Tunicata</taxon>
        <taxon>Appendicularia</taxon>
        <taxon>Copelata</taxon>
        <taxon>Oikopleuridae</taxon>
        <taxon>Oikopleura</taxon>
    </lineage>
</organism>
<evidence type="ECO:0000256" key="2">
    <source>
        <dbReference type="ARBA" id="ARBA00023242"/>
    </source>
</evidence>
<dbReference type="CDD" id="cd00024">
    <property type="entry name" value="CD_CSD"/>
    <property type="match status" value="3"/>
</dbReference>
<dbReference type="InterPro" id="IPR017956">
    <property type="entry name" value="AT_hook_DNA-bd_motif"/>
</dbReference>
<gene>
    <name evidence="5" type="ORF">OKIOD_LOCUS7182</name>
</gene>
<feature type="compositionally biased region" description="Polar residues" evidence="3">
    <location>
        <begin position="17"/>
        <end position="29"/>
    </location>
</feature>
<feature type="region of interest" description="Disordered" evidence="3">
    <location>
        <begin position="326"/>
        <end position="368"/>
    </location>
</feature>
<accession>A0ABN7SIJ8</accession>
<evidence type="ECO:0000313" key="5">
    <source>
        <dbReference type="EMBL" id="CAG5098389.1"/>
    </source>
</evidence>
<dbReference type="InterPro" id="IPR000953">
    <property type="entry name" value="Chromo/chromo_shadow_dom"/>
</dbReference>
<dbReference type="PANTHER" id="PTHR22812">
    <property type="entry name" value="CHROMOBOX PROTEIN"/>
    <property type="match status" value="1"/>
</dbReference>
<feature type="compositionally biased region" description="Low complexity" evidence="3">
    <location>
        <begin position="51"/>
        <end position="61"/>
    </location>
</feature>
<dbReference type="SMART" id="SM00384">
    <property type="entry name" value="AT_hook"/>
    <property type="match status" value="2"/>
</dbReference>
<feature type="compositionally biased region" description="Basic and acidic residues" evidence="3">
    <location>
        <begin position="326"/>
        <end position="360"/>
    </location>
</feature>